<dbReference type="eggNOG" id="KOG3085">
    <property type="taxonomic scope" value="Eukaryota"/>
</dbReference>
<dbReference type="Gene3D" id="3.40.50.1000">
    <property type="entry name" value="HAD superfamily/HAD-like"/>
    <property type="match status" value="1"/>
</dbReference>
<proteinExistence type="predicted"/>
<dbReference type="GeneID" id="2910065"/>
<dbReference type="AlphaFoldDB" id="A0A1D8NB67"/>
<dbReference type="InterPro" id="IPR023214">
    <property type="entry name" value="HAD_sf"/>
</dbReference>
<dbReference type="SUPFAM" id="SSF56784">
    <property type="entry name" value="HAD-like"/>
    <property type="match status" value="1"/>
</dbReference>
<dbReference type="Proteomes" id="UP000182444">
    <property type="component" value="Chromosome 1C"/>
</dbReference>
<reference evidence="1 2" key="1">
    <citation type="journal article" date="2016" name="PLoS ONE">
        <title>Sequence Assembly of Yarrowia lipolytica Strain W29/CLIB89 Shows Transposable Element Diversity.</title>
        <authorList>
            <person name="Magnan C."/>
            <person name="Yu J."/>
            <person name="Chang I."/>
            <person name="Jahn E."/>
            <person name="Kanomata Y."/>
            <person name="Wu J."/>
            <person name="Zeller M."/>
            <person name="Oakes M."/>
            <person name="Baldi P."/>
            <person name="Sandmeyer S."/>
        </authorList>
    </citation>
    <scope>NUCLEOTIDE SEQUENCE [LARGE SCALE GENOMIC DNA]</scope>
    <source>
        <strain evidence="2">CLIB89(W29)</strain>
    </source>
</reference>
<dbReference type="Pfam" id="PF00702">
    <property type="entry name" value="Hydrolase"/>
    <property type="match status" value="1"/>
</dbReference>
<dbReference type="InterPro" id="IPR036412">
    <property type="entry name" value="HAD-like_sf"/>
</dbReference>
<dbReference type="Gene3D" id="1.10.150.720">
    <property type="entry name" value="Haloacid dehalogenase-like hydrolase"/>
    <property type="match status" value="1"/>
</dbReference>
<evidence type="ECO:0000313" key="2">
    <source>
        <dbReference type="Proteomes" id="UP000182444"/>
    </source>
</evidence>
<dbReference type="EMBL" id="CP017555">
    <property type="protein sequence ID" value="AOW02874.1"/>
    <property type="molecule type" value="Genomic_DNA"/>
</dbReference>
<dbReference type="InterPro" id="IPR051828">
    <property type="entry name" value="HAD-like_hydrolase_domain"/>
</dbReference>
<organism evidence="1 2">
    <name type="scientific">Yarrowia lipolytica</name>
    <name type="common">Candida lipolytica</name>
    <dbReference type="NCBI Taxonomy" id="4952"/>
    <lineage>
        <taxon>Eukaryota</taxon>
        <taxon>Fungi</taxon>
        <taxon>Dikarya</taxon>
        <taxon>Ascomycota</taxon>
        <taxon>Saccharomycotina</taxon>
        <taxon>Dipodascomycetes</taxon>
        <taxon>Dipodascales</taxon>
        <taxon>Dipodascales incertae sedis</taxon>
        <taxon>Yarrowia</taxon>
    </lineage>
</organism>
<protein>
    <recommendedName>
        <fullName evidence="3">HAD-like domain-containing protein</fullName>
    </recommendedName>
</protein>
<accession>A0A1D8NB67</accession>
<dbReference type="VEuPathDB" id="FungiDB:YALI0_C14564g"/>
<gene>
    <name evidence="1" type="ORF">YALI1_C20270g</name>
</gene>
<name>A0A1D8NB67_YARLL</name>
<evidence type="ECO:0000313" key="1">
    <source>
        <dbReference type="EMBL" id="AOW02874.1"/>
    </source>
</evidence>
<dbReference type="PANTHER" id="PTHR46191:SF2">
    <property type="entry name" value="HALOACID DEHALOGENASE-LIKE HYDROLASE DOMAIN-CONTAINING PROTEIN 3"/>
    <property type="match status" value="1"/>
</dbReference>
<sequence>MKILTIDVFGTLFVPRPSVPAQYLRIVQQHEKCSATVAQVQAGFHKAFKRLFKEYPLYGKETIGYEQWWCLVIRETFENKISLQTAHHVYDHFGTTKPYHLYEDAIPLLTKVRAMGFRTAALSNMDPRVIDVLHDLGLTQYLDETILSFDTEVEKPDIRAWKNVENIFGVTHKDSDGDNLLYHVGDERKKDLVSVPGWVTILNQAVELKKDILKVSDDQFVVKSLVDFSTPSQILRHHREFLGACVTDQADQVNEDQDYDSQDNKQTVSPTGQQKQAILIWLRFR</sequence>
<dbReference type="RefSeq" id="XP_068138496.1">
    <property type="nucleotide sequence ID" value="XM_068282395.1"/>
</dbReference>
<evidence type="ECO:0008006" key="3">
    <source>
        <dbReference type="Google" id="ProtNLM"/>
    </source>
</evidence>
<dbReference type="PANTHER" id="PTHR46191">
    <property type="match status" value="1"/>
</dbReference>
<dbReference type="GO" id="GO:0005634">
    <property type="term" value="C:nucleus"/>
    <property type="evidence" value="ECO:0007669"/>
    <property type="project" value="TreeGrafter"/>
</dbReference>
<dbReference type="InterPro" id="IPR044924">
    <property type="entry name" value="HAD-SF_hydro_IA_REG-2-like_cap"/>
</dbReference>
<dbReference type="VEuPathDB" id="FungiDB:YALI1_C20270g"/>